<feature type="transmembrane region" description="Helical" evidence="1">
    <location>
        <begin position="42"/>
        <end position="60"/>
    </location>
</feature>
<sequence>MVQTFKSRKDPLFIAIIVGVISLMMILTVSDIYLNGPTKESGIVFLIDLAISLLLIWIFFKTRYTLSTKELRYFCGPLKGVILIEDIKEIQKNTTKWIGYKPATARKGLVIRYNKYDEVYISPDDNDTFIKELLKLKANIKIT</sequence>
<dbReference type="RefSeq" id="WP_200584950.1">
    <property type="nucleotide sequence ID" value="NZ_JAEHFY010000005.1"/>
</dbReference>
<feature type="domain" description="Uncharacterized protein YyaB-like PH" evidence="2">
    <location>
        <begin position="62"/>
        <end position="135"/>
    </location>
</feature>
<keyword evidence="1" id="KW-0812">Transmembrane</keyword>
<keyword evidence="1" id="KW-1133">Transmembrane helix</keyword>
<accession>A0ABS1BH39</accession>
<keyword evidence="4" id="KW-1185">Reference proteome</keyword>
<evidence type="ECO:0000256" key="1">
    <source>
        <dbReference type="SAM" id="Phobius"/>
    </source>
</evidence>
<comment type="caution">
    <text evidence="3">The sequence shown here is derived from an EMBL/GenBank/DDBJ whole genome shotgun (WGS) entry which is preliminary data.</text>
</comment>
<gene>
    <name evidence="3" type="ORF">I5M32_04260</name>
</gene>
<evidence type="ECO:0000259" key="2">
    <source>
        <dbReference type="Pfam" id="PF06713"/>
    </source>
</evidence>
<keyword evidence="1" id="KW-0472">Membrane</keyword>
<dbReference type="InterPro" id="IPR009589">
    <property type="entry name" value="PH_YyaB-like"/>
</dbReference>
<evidence type="ECO:0000313" key="4">
    <source>
        <dbReference type="Proteomes" id="UP000660024"/>
    </source>
</evidence>
<feature type="transmembrane region" description="Helical" evidence="1">
    <location>
        <begin position="12"/>
        <end position="30"/>
    </location>
</feature>
<evidence type="ECO:0000313" key="3">
    <source>
        <dbReference type="EMBL" id="MBK0382165.1"/>
    </source>
</evidence>
<proteinExistence type="predicted"/>
<dbReference type="Pfam" id="PF06713">
    <property type="entry name" value="bPH_4"/>
    <property type="match status" value="1"/>
</dbReference>
<organism evidence="3 4">
    <name type="scientific">Pedobacter segetis</name>
    <dbReference type="NCBI Taxonomy" id="2793069"/>
    <lineage>
        <taxon>Bacteria</taxon>
        <taxon>Pseudomonadati</taxon>
        <taxon>Bacteroidota</taxon>
        <taxon>Sphingobacteriia</taxon>
        <taxon>Sphingobacteriales</taxon>
        <taxon>Sphingobacteriaceae</taxon>
        <taxon>Pedobacter</taxon>
    </lineage>
</organism>
<name>A0ABS1BH39_9SPHI</name>
<dbReference type="Proteomes" id="UP000660024">
    <property type="component" value="Unassembled WGS sequence"/>
</dbReference>
<dbReference type="EMBL" id="JAEHFY010000005">
    <property type="protein sequence ID" value="MBK0382165.1"/>
    <property type="molecule type" value="Genomic_DNA"/>
</dbReference>
<reference evidence="3 4" key="1">
    <citation type="submission" date="2020-12" db="EMBL/GenBank/DDBJ databases">
        <title>Bacterial novel species Pedobacter sp. SD-b isolated from soil.</title>
        <authorList>
            <person name="Jung H.-Y."/>
        </authorList>
    </citation>
    <scope>NUCLEOTIDE SEQUENCE [LARGE SCALE GENOMIC DNA]</scope>
    <source>
        <strain evidence="3 4">SD-b</strain>
    </source>
</reference>
<protein>
    <submittedName>
        <fullName evidence="3">PH domain-containing protein</fullName>
    </submittedName>
</protein>